<dbReference type="EMBL" id="GL698481">
    <property type="protein sequence ID" value="EFY91571.1"/>
    <property type="molecule type" value="Genomic_DNA"/>
</dbReference>
<sequence length="264" mass="28612">MFTLPAVVILLSGIFNRVSHASAVRRQDAFLQQYETQATQLLEKVSRGIQCHKRLHECDASHDAVSLHLRDARNTAQQPNFPVDKLHDQKLPDVLDTRETQQGEYTENLHTQLKQLSETAAASKAYQAGIAAATKVAEELKKQAKDRQIDVSNEVAGATEALDEAVTTASSTLQQVSNTPLQQVAVSQLTQLRTAVTTATNKLLSASERVDGMAAQLANVPEAEAAEAQAIAQTHNAAFDQANTTLSEVVDGYTALRDSIISQI</sequence>
<evidence type="ECO:0008006" key="4">
    <source>
        <dbReference type="Google" id="ProtNLM"/>
    </source>
</evidence>
<evidence type="ECO:0000256" key="1">
    <source>
        <dbReference type="SAM" id="SignalP"/>
    </source>
</evidence>
<proteinExistence type="predicted"/>
<feature type="signal peptide" evidence="1">
    <location>
        <begin position="1"/>
        <end position="21"/>
    </location>
</feature>
<dbReference type="OrthoDB" id="4927615at2759"/>
<organism evidence="3">
    <name type="scientific">Metarhizium acridum (strain CQMa 102)</name>
    <dbReference type="NCBI Taxonomy" id="655827"/>
    <lineage>
        <taxon>Eukaryota</taxon>
        <taxon>Fungi</taxon>
        <taxon>Dikarya</taxon>
        <taxon>Ascomycota</taxon>
        <taxon>Pezizomycotina</taxon>
        <taxon>Sordariomycetes</taxon>
        <taxon>Hypocreomycetidae</taxon>
        <taxon>Hypocreales</taxon>
        <taxon>Clavicipitaceae</taxon>
        <taxon>Metarhizium</taxon>
    </lineage>
</organism>
<gene>
    <name evidence="2" type="ORF">MAC_02456</name>
</gene>
<dbReference type="HOGENOM" id="CLU_897369_0_0_1"/>
<dbReference type="InParanoid" id="E9DXV8"/>
<dbReference type="AlphaFoldDB" id="E9DXV8"/>
<protein>
    <recommendedName>
        <fullName evidence="4">Cell wall protein</fullName>
    </recommendedName>
</protein>
<name>E9DXV8_METAQ</name>
<evidence type="ECO:0000313" key="2">
    <source>
        <dbReference type="EMBL" id="EFY91571.1"/>
    </source>
</evidence>
<evidence type="ECO:0000313" key="3">
    <source>
        <dbReference type="Proteomes" id="UP000002499"/>
    </source>
</evidence>
<feature type="chain" id="PRO_5003237932" description="Cell wall protein" evidence="1">
    <location>
        <begin position="22"/>
        <end position="264"/>
    </location>
</feature>
<dbReference type="Proteomes" id="UP000002499">
    <property type="component" value="Unassembled WGS sequence"/>
</dbReference>
<reference evidence="2 3" key="1">
    <citation type="journal article" date="2011" name="PLoS Genet.">
        <title>Genome sequencing and comparative transcriptomics of the model entomopathogenic fungi Metarhizium anisopliae and M. acridum.</title>
        <authorList>
            <person name="Gao Q."/>
            <person name="Jin K."/>
            <person name="Ying S.H."/>
            <person name="Zhang Y."/>
            <person name="Xiao G."/>
            <person name="Shang Y."/>
            <person name="Duan Z."/>
            <person name="Hu X."/>
            <person name="Xie X.Q."/>
            <person name="Zhou G."/>
            <person name="Peng G."/>
            <person name="Luo Z."/>
            <person name="Huang W."/>
            <person name="Wang B."/>
            <person name="Fang W."/>
            <person name="Wang S."/>
            <person name="Zhong Y."/>
            <person name="Ma L.J."/>
            <person name="St Leger R.J."/>
            <person name="Zhao G.P."/>
            <person name="Pei Y."/>
            <person name="Feng M.G."/>
            <person name="Xia Y."/>
            <person name="Wang C."/>
        </authorList>
    </citation>
    <scope>NUCLEOTIDE SEQUENCE [LARGE SCALE GENOMIC DNA]</scope>
    <source>
        <strain evidence="2 3">CQMa 102</strain>
    </source>
</reference>
<keyword evidence="1" id="KW-0732">Signal</keyword>
<accession>E9DXV8</accession>
<keyword evidence="3" id="KW-1185">Reference proteome</keyword>